<dbReference type="EMBL" id="BAVB01000345">
    <property type="protein sequence ID" value="GAE52271.1"/>
    <property type="molecule type" value="Genomic_DNA"/>
</dbReference>
<evidence type="ECO:0000313" key="2">
    <source>
        <dbReference type="Proteomes" id="UP000019143"/>
    </source>
</evidence>
<name>W4S6X8_9XANT</name>
<sequence length="52" mass="5170">MIVLLLAAGLLAGLGLAGVVAWLLLRQRARTTAASAASATVEHAAAAPHVPQ</sequence>
<feature type="non-terminal residue" evidence="1">
    <location>
        <position position="52"/>
    </location>
</feature>
<comment type="caution">
    <text evidence="1">The sequence shown here is derived from an EMBL/GenBank/DDBJ whole genome shotgun (WGS) entry which is preliminary data.</text>
</comment>
<organism evidence="1 2">
    <name type="scientific">Xanthomonas arboricola pv. pruni str. MAFF 311562</name>
    <dbReference type="NCBI Taxonomy" id="1414836"/>
    <lineage>
        <taxon>Bacteria</taxon>
        <taxon>Pseudomonadati</taxon>
        <taxon>Pseudomonadota</taxon>
        <taxon>Gammaproteobacteria</taxon>
        <taxon>Lysobacterales</taxon>
        <taxon>Lysobacteraceae</taxon>
        <taxon>Xanthomonas</taxon>
    </lineage>
</organism>
<reference evidence="1 2" key="1">
    <citation type="submission" date="2014-01" db="EMBL/GenBank/DDBJ databases">
        <title>Genome sequence and analysis of Xanthomonas arboricola pv. pruni.</title>
        <authorList>
            <person name="Fujikawa T."/>
            <person name="Nakazono-Nagaoka E."/>
        </authorList>
    </citation>
    <scope>NUCLEOTIDE SEQUENCE [LARGE SCALE GENOMIC DNA]</scope>
    <source>
        <strain evidence="2">MAFF 311562</strain>
    </source>
</reference>
<evidence type="ECO:0000313" key="1">
    <source>
        <dbReference type="EMBL" id="GAE52271.1"/>
    </source>
</evidence>
<accession>W4S6X8</accession>
<dbReference type="Proteomes" id="UP000019143">
    <property type="component" value="Unassembled WGS sequence"/>
</dbReference>
<protein>
    <submittedName>
        <fullName evidence="1">Uncharacterized protein</fullName>
    </submittedName>
</protein>
<gene>
    <name evidence="1" type="ORF">XPU_3803</name>
</gene>
<proteinExistence type="predicted"/>
<dbReference type="AlphaFoldDB" id="W4S6X8"/>